<dbReference type="SMART" id="SM00420">
    <property type="entry name" value="HTH_DEOR"/>
    <property type="match status" value="1"/>
</dbReference>
<keyword evidence="4" id="KW-0804">Transcription</keyword>
<dbReference type="GO" id="GO:0016740">
    <property type="term" value="F:transferase activity"/>
    <property type="evidence" value="ECO:0007669"/>
    <property type="project" value="UniProtKB-KW"/>
</dbReference>
<keyword evidence="8" id="KW-0808">Transferase</keyword>
<sequence length="275" mass="29383">MIVAYLPTHPPACETSTVNSEERRRQIASLTAVHGRVTVVELADRFDVTPETIRRDLTVLDDEGALHRVHGGAVPTNTFQTRETAIEERRGAAPEAKVRIGRAAATLLPETGTVFLDAGTTTAMLAHSIAEDPTKGRNLTFITNCLPIAVRLGAAGISDVQLLGGHIRAITQAVVGDITLRAIGINHADIAFIGTNALSLDHGLSTADAREAAVKRAMIANADRVVTMCDSTKFGRDYLVSFAPVSEVDAVVTDTGIPSQYLEALEREEIDVLRA</sequence>
<dbReference type="Pfam" id="PF08220">
    <property type="entry name" value="HTH_DeoR"/>
    <property type="match status" value="1"/>
</dbReference>
<dbReference type="Gene3D" id="3.40.50.1360">
    <property type="match status" value="1"/>
</dbReference>
<proteinExistence type="predicted"/>
<reference evidence="8 10" key="3">
    <citation type="submission" date="2019-06" db="EMBL/GenBank/DDBJ databases">
        <title>Whole genome shotgun sequence of Corynebacterium variabile NBRC 15286.</title>
        <authorList>
            <person name="Hosoyama A."/>
            <person name="Uohara A."/>
            <person name="Ohji S."/>
            <person name="Ichikawa N."/>
        </authorList>
    </citation>
    <scope>NUCLEOTIDE SEQUENCE [LARGE SCALE GENOMIC DNA]</scope>
    <source>
        <strain evidence="8 10">NBRC 15286</strain>
    </source>
</reference>
<evidence type="ECO:0000313" key="9">
    <source>
        <dbReference type="Proteomes" id="UP000182498"/>
    </source>
</evidence>
<keyword evidence="9" id="KW-1185">Reference proteome</keyword>
<keyword evidence="2" id="KW-0678">Repressor</keyword>
<accession>A0A0X2NL60</accession>
<evidence type="ECO:0000313" key="10">
    <source>
        <dbReference type="Proteomes" id="UP000319986"/>
    </source>
</evidence>
<dbReference type="SUPFAM" id="SSF46785">
    <property type="entry name" value="Winged helix' DNA-binding domain"/>
    <property type="match status" value="1"/>
</dbReference>
<evidence type="ECO:0000256" key="2">
    <source>
        <dbReference type="ARBA" id="ARBA00022491"/>
    </source>
</evidence>
<dbReference type="InterPro" id="IPR036388">
    <property type="entry name" value="WH-like_DNA-bd_sf"/>
</dbReference>
<keyword evidence="3" id="KW-0805">Transcription regulation</keyword>
<evidence type="ECO:0000256" key="4">
    <source>
        <dbReference type="ARBA" id="ARBA00023163"/>
    </source>
</evidence>
<organism evidence="7 9">
    <name type="scientific">Corynebacterium variabile</name>
    <dbReference type="NCBI Taxonomy" id="1727"/>
    <lineage>
        <taxon>Bacteria</taxon>
        <taxon>Bacillati</taxon>
        <taxon>Actinomycetota</taxon>
        <taxon>Actinomycetes</taxon>
        <taxon>Mycobacteriales</taxon>
        <taxon>Corynebacteriaceae</taxon>
        <taxon>Corynebacterium</taxon>
    </lineage>
</organism>
<dbReference type="GO" id="GO:0003700">
    <property type="term" value="F:DNA-binding transcription factor activity"/>
    <property type="evidence" value="ECO:0007669"/>
    <property type="project" value="InterPro"/>
</dbReference>
<dbReference type="InterPro" id="IPR037171">
    <property type="entry name" value="NagB/RpiA_transferase-like"/>
</dbReference>
<dbReference type="PANTHER" id="PTHR30363">
    <property type="entry name" value="HTH-TYPE TRANSCRIPTIONAL REGULATOR SRLR-RELATED"/>
    <property type="match status" value="1"/>
</dbReference>
<dbReference type="Pfam" id="PF00455">
    <property type="entry name" value="DeoRC"/>
    <property type="match status" value="1"/>
</dbReference>
<dbReference type="AlphaFoldDB" id="A0A0X2NL60"/>
<dbReference type="PRINTS" id="PR00037">
    <property type="entry name" value="HTHLACR"/>
</dbReference>
<dbReference type="InterPro" id="IPR001034">
    <property type="entry name" value="DeoR_HTH"/>
</dbReference>
<evidence type="ECO:0000313" key="7">
    <source>
        <dbReference type="EMBL" id="CUU65470.1"/>
    </source>
</evidence>
<evidence type="ECO:0000256" key="5">
    <source>
        <dbReference type="ARBA" id="ARBA00024937"/>
    </source>
</evidence>
<dbReference type="InterPro" id="IPR050313">
    <property type="entry name" value="Carb_Metab_HTH_regulators"/>
</dbReference>
<dbReference type="InterPro" id="IPR036390">
    <property type="entry name" value="WH_DNA-bd_sf"/>
</dbReference>
<dbReference type="EMBL" id="BJNT01000011">
    <property type="protein sequence ID" value="GEC86174.1"/>
    <property type="molecule type" value="Genomic_DNA"/>
</dbReference>
<protein>
    <recommendedName>
        <fullName evidence="1">Lactose phosphotransferase system repressor</fullName>
    </recommendedName>
</protein>
<evidence type="ECO:0000259" key="6">
    <source>
        <dbReference type="PROSITE" id="PS51000"/>
    </source>
</evidence>
<comment type="function">
    <text evidence="5">Repressor of the lactose catabolism operon. Galactose-6-phosphate is the inducer.</text>
</comment>
<name>A0A0X2NL60_9CORY</name>
<dbReference type="PANTHER" id="PTHR30363:SF4">
    <property type="entry name" value="GLYCEROL-3-PHOSPHATE REGULON REPRESSOR"/>
    <property type="match status" value="1"/>
</dbReference>
<dbReference type="Proteomes" id="UP000319986">
    <property type="component" value="Unassembled WGS sequence"/>
</dbReference>
<gene>
    <name evidence="8" type="ORF">CVA01_14880</name>
    <name evidence="7" type="ORF">CVAR292_00789</name>
</gene>
<dbReference type="Gene3D" id="1.10.10.10">
    <property type="entry name" value="Winged helix-like DNA-binding domain superfamily/Winged helix DNA-binding domain"/>
    <property type="match status" value="1"/>
</dbReference>
<evidence type="ECO:0000256" key="3">
    <source>
        <dbReference type="ARBA" id="ARBA00023015"/>
    </source>
</evidence>
<dbReference type="SUPFAM" id="SSF100950">
    <property type="entry name" value="NagB/RpiA/CoA transferase-like"/>
    <property type="match status" value="1"/>
</dbReference>
<evidence type="ECO:0000313" key="8">
    <source>
        <dbReference type="EMBL" id="GEC86174.1"/>
    </source>
</evidence>
<dbReference type="PROSITE" id="PS51000">
    <property type="entry name" value="HTH_DEOR_2"/>
    <property type="match status" value="1"/>
</dbReference>
<evidence type="ECO:0000256" key="1">
    <source>
        <dbReference type="ARBA" id="ARBA00021390"/>
    </source>
</evidence>
<feature type="domain" description="HTH deoR-type" evidence="6">
    <location>
        <begin position="20"/>
        <end position="75"/>
    </location>
</feature>
<reference evidence="7" key="1">
    <citation type="submission" date="2015-11" db="EMBL/GenBank/DDBJ databases">
        <authorList>
            <person name="Zhang Y."/>
            <person name="Guo Z."/>
        </authorList>
    </citation>
    <scope>NUCLEOTIDE SEQUENCE [LARGE SCALE GENOMIC DNA]</scope>
    <source>
        <strain evidence="7">Mu292</strain>
    </source>
</reference>
<dbReference type="SMART" id="SM01134">
    <property type="entry name" value="DeoRC"/>
    <property type="match status" value="1"/>
</dbReference>
<reference evidence="9" key="2">
    <citation type="submission" date="2015-11" db="EMBL/GenBank/DDBJ databases">
        <authorList>
            <person name="Dugat-Bony E."/>
        </authorList>
    </citation>
    <scope>NUCLEOTIDE SEQUENCE [LARGE SCALE GENOMIC DNA]</scope>
    <source>
        <strain evidence="9">Mu292</strain>
    </source>
</reference>
<dbReference type="EMBL" id="FAUH01000004">
    <property type="protein sequence ID" value="CUU65470.1"/>
    <property type="molecule type" value="Genomic_DNA"/>
</dbReference>
<dbReference type="InterPro" id="IPR014036">
    <property type="entry name" value="DeoR-like_C"/>
</dbReference>
<dbReference type="Proteomes" id="UP000182498">
    <property type="component" value="Unassembled WGS sequence"/>
</dbReference>